<dbReference type="PANTHER" id="PTHR34203:SF15">
    <property type="entry name" value="SLL1173 PROTEIN"/>
    <property type="match status" value="1"/>
</dbReference>
<dbReference type="NCBIfam" id="TIGR01444">
    <property type="entry name" value="fkbM_fam"/>
    <property type="match status" value="1"/>
</dbReference>
<keyword evidence="2" id="KW-0808">Transferase</keyword>
<dbReference type="InterPro" id="IPR006342">
    <property type="entry name" value="FkbM_mtfrase"/>
</dbReference>
<evidence type="ECO:0000313" key="2">
    <source>
        <dbReference type="EMBL" id="HHV66824.1"/>
    </source>
</evidence>
<proteinExistence type="predicted"/>
<dbReference type="Proteomes" id="UP000551563">
    <property type="component" value="Unassembled WGS sequence"/>
</dbReference>
<organism evidence="2 3">
    <name type="scientific">Brucella intermedia</name>
    <dbReference type="NCBI Taxonomy" id="94625"/>
    <lineage>
        <taxon>Bacteria</taxon>
        <taxon>Pseudomonadati</taxon>
        <taxon>Pseudomonadota</taxon>
        <taxon>Alphaproteobacteria</taxon>
        <taxon>Hyphomicrobiales</taxon>
        <taxon>Brucellaceae</taxon>
        <taxon>Brucella/Ochrobactrum group</taxon>
        <taxon>Brucella</taxon>
    </lineage>
</organism>
<dbReference type="SUPFAM" id="SSF53335">
    <property type="entry name" value="S-adenosyl-L-methionine-dependent methyltransferases"/>
    <property type="match status" value="1"/>
</dbReference>
<sequence>MSELFARSFEQDVLRGTGAQELLKVHGINVPITSDEVSPVIWQALTSGSYEAKEARSIFKAVKPGDRVLELGSGIGIITSIIARIADVSVWAFEANPTTAALARRVIDANGLSNVVLSQGILTAGEPSSFRFYVRRDLWMSSMDENQGPYEHAIELSSTNIDEFITRHAINVLVMDIEGAERDLLQNADLTGVKRIFLELHDHLYGLAGIRDMTQALASKGYAYDPRGSQGPCVLFSKDDGAREYEPD</sequence>
<dbReference type="GO" id="GO:0008168">
    <property type="term" value="F:methyltransferase activity"/>
    <property type="evidence" value="ECO:0007669"/>
    <property type="project" value="UniProtKB-KW"/>
</dbReference>
<comment type="caution">
    <text evidence="2">The sequence shown here is derived from an EMBL/GenBank/DDBJ whole genome shotgun (WGS) entry which is preliminary data.</text>
</comment>
<dbReference type="Gene3D" id="3.40.50.150">
    <property type="entry name" value="Vaccinia Virus protein VP39"/>
    <property type="match status" value="1"/>
</dbReference>
<dbReference type="InterPro" id="IPR029063">
    <property type="entry name" value="SAM-dependent_MTases_sf"/>
</dbReference>
<gene>
    <name evidence="2" type="ORF">GXX48_04160</name>
</gene>
<accession>A0A7V6P9C2</accession>
<dbReference type="RefSeq" id="WP_100651366.1">
    <property type="nucleotide sequence ID" value="NZ_CP122439.1"/>
</dbReference>
<evidence type="ECO:0000259" key="1">
    <source>
        <dbReference type="Pfam" id="PF05050"/>
    </source>
</evidence>
<feature type="domain" description="Methyltransferase FkbM" evidence="1">
    <location>
        <begin position="90"/>
        <end position="223"/>
    </location>
</feature>
<dbReference type="PANTHER" id="PTHR34203">
    <property type="entry name" value="METHYLTRANSFERASE, FKBM FAMILY PROTEIN"/>
    <property type="match status" value="1"/>
</dbReference>
<dbReference type="Pfam" id="PF05050">
    <property type="entry name" value="Methyltransf_21"/>
    <property type="match status" value="1"/>
</dbReference>
<name>A0A7V6P9C2_9HYPH</name>
<dbReference type="EMBL" id="DUMN01000133">
    <property type="protein sequence ID" value="HHV66824.1"/>
    <property type="molecule type" value="Genomic_DNA"/>
</dbReference>
<dbReference type="AlphaFoldDB" id="A0A7V6P9C2"/>
<reference evidence="2 3" key="1">
    <citation type="journal article" date="2020" name="Biotechnol. Biofuels">
        <title>New insights from the biogas microbiome by comprehensive genome-resolved metagenomics of nearly 1600 species originating from multiple anaerobic digesters.</title>
        <authorList>
            <person name="Campanaro S."/>
            <person name="Treu L."/>
            <person name="Rodriguez-R L.M."/>
            <person name="Kovalovszki A."/>
            <person name="Ziels R.M."/>
            <person name="Maus I."/>
            <person name="Zhu X."/>
            <person name="Kougias P.G."/>
            <person name="Basile A."/>
            <person name="Luo G."/>
            <person name="Schluter A."/>
            <person name="Konstantinidis K.T."/>
            <person name="Angelidaki I."/>
        </authorList>
    </citation>
    <scope>NUCLEOTIDE SEQUENCE [LARGE SCALE GENOMIC DNA]</scope>
    <source>
        <strain evidence="2">AS04akNAM_66</strain>
    </source>
</reference>
<keyword evidence="2" id="KW-0489">Methyltransferase</keyword>
<dbReference type="GO" id="GO:0032259">
    <property type="term" value="P:methylation"/>
    <property type="evidence" value="ECO:0007669"/>
    <property type="project" value="UniProtKB-KW"/>
</dbReference>
<evidence type="ECO:0000313" key="3">
    <source>
        <dbReference type="Proteomes" id="UP000551563"/>
    </source>
</evidence>
<dbReference type="InterPro" id="IPR052514">
    <property type="entry name" value="SAM-dependent_MTase"/>
</dbReference>
<protein>
    <submittedName>
        <fullName evidence="2">FkbM family methyltransferase</fullName>
    </submittedName>
</protein>